<reference evidence="2 3" key="1">
    <citation type="submission" date="2015-12" db="EMBL/GenBank/DDBJ databases">
        <title>The genome of Folsomia candida.</title>
        <authorList>
            <person name="Faddeeva A."/>
            <person name="Derks M.F."/>
            <person name="Anvar Y."/>
            <person name="Smit S."/>
            <person name="Van Straalen N."/>
            <person name="Roelofs D."/>
        </authorList>
    </citation>
    <scope>NUCLEOTIDE SEQUENCE [LARGE SCALE GENOMIC DNA]</scope>
    <source>
        <strain evidence="2 3">VU population</strain>
        <tissue evidence="2">Whole body</tissue>
    </source>
</reference>
<evidence type="ECO:0000256" key="1">
    <source>
        <dbReference type="SAM" id="Phobius"/>
    </source>
</evidence>
<evidence type="ECO:0000313" key="2">
    <source>
        <dbReference type="EMBL" id="OXA47361.1"/>
    </source>
</evidence>
<comment type="caution">
    <text evidence="2">The sequence shown here is derived from an EMBL/GenBank/DDBJ whole genome shotgun (WGS) entry which is preliminary data.</text>
</comment>
<organism evidence="2 3">
    <name type="scientific">Folsomia candida</name>
    <name type="common">Springtail</name>
    <dbReference type="NCBI Taxonomy" id="158441"/>
    <lineage>
        <taxon>Eukaryota</taxon>
        <taxon>Metazoa</taxon>
        <taxon>Ecdysozoa</taxon>
        <taxon>Arthropoda</taxon>
        <taxon>Hexapoda</taxon>
        <taxon>Collembola</taxon>
        <taxon>Entomobryomorpha</taxon>
        <taxon>Isotomoidea</taxon>
        <taxon>Isotomidae</taxon>
        <taxon>Proisotominae</taxon>
        <taxon>Folsomia</taxon>
    </lineage>
</organism>
<feature type="transmembrane region" description="Helical" evidence="1">
    <location>
        <begin position="16"/>
        <end position="33"/>
    </location>
</feature>
<feature type="transmembrane region" description="Helical" evidence="1">
    <location>
        <begin position="69"/>
        <end position="91"/>
    </location>
</feature>
<sequence length="336" mass="38308">MQLAFGENTILEKLQGIPFFGVLVIMIISRWYWPSPSGLNKPGQAINMFVRFKNSSSRKTEGASTLDKLIVICLSVCELSLLIGPFLVILLELHSPCAPPFIGSLSPYCSARVWTEPPILVRSTWMLAEVWFWQQTTYDGTLYIMYALIVPIGGMLDYLQYFQRITTHGRSNVRKNVKATNQEKQTNSQEQTIRMYRSLQLLEIGLNDAIKGQIVPAMIGVCPWLQVFSLFVSINFYREIPLPGYAVFPMLFVDALLCNLIIGTLAGQINLTERVLADMKRQLKRYAVRSWYRKELLACAPLRIKFGQNFIDKGTPLVIEDFCFDQTVNLILLEDM</sequence>
<dbReference type="Proteomes" id="UP000198287">
    <property type="component" value="Unassembled WGS sequence"/>
</dbReference>
<protein>
    <submittedName>
        <fullName evidence="2">Uncharacterized protein</fullName>
    </submittedName>
</protein>
<gene>
    <name evidence="2" type="ORF">Fcan01_17728</name>
</gene>
<dbReference type="OrthoDB" id="8297494at2759"/>
<feature type="transmembrane region" description="Helical" evidence="1">
    <location>
        <begin position="143"/>
        <end position="162"/>
    </location>
</feature>
<proteinExistence type="predicted"/>
<keyword evidence="3" id="KW-1185">Reference proteome</keyword>
<evidence type="ECO:0000313" key="3">
    <source>
        <dbReference type="Proteomes" id="UP000198287"/>
    </source>
</evidence>
<feature type="transmembrane region" description="Helical" evidence="1">
    <location>
        <begin position="214"/>
        <end position="234"/>
    </location>
</feature>
<feature type="transmembrane region" description="Helical" evidence="1">
    <location>
        <begin position="246"/>
        <end position="271"/>
    </location>
</feature>
<keyword evidence="1" id="KW-0472">Membrane</keyword>
<keyword evidence="1" id="KW-0812">Transmembrane</keyword>
<dbReference type="EMBL" id="LNIX01000013">
    <property type="protein sequence ID" value="OXA47361.1"/>
    <property type="molecule type" value="Genomic_DNA"/>
</dbReference>
<keyword evidence="1" id="KW-1133">Transmembrane helix</keyword>
<accession>A0A226DRP1</accession>
<dbReference type="AlphaFoldDB" id="A0A226DRP1"/>
<name>A0A226DRP1_FOLCA</name>